<sequence length="119" mass="13811">MTKKKSPNSLYKLCIEETSNYLVDKRWIGGNSNPFSQINCYIVNDLFQFLLINMNIEKTSPLLLLLKSGQLQEFVFDGVDFTEKQWRFVMKILLGEGDCCRNITCIVLPKRTRTTRTPP</sequence>
<gene>
    <name evidence="1" type="ORF">CDAR_31191</name>
</gene>
<organism evidence="1 2">
    <name type="scientific">Caerostris darwini</name>
    <dbReference type="NCBI Taxonomy" id="1538125"/>
    <lineage>
        <taxon>Eukaryota</taxon>
        <taxon>Metazoa</taxon>
        <taxon>Ecdysozoa</taxon>
        <taxon>Arthropoda</taxon>
        <taxon>Chelicerata</taxon>
        <taxon>Arachnida</taxon>
        <taxon>Araneae</taxon>
        <taxon>Araneomorphae</taxon>
        <taxon>Entelegynae</taxon>
        <taxon>Araneoidea</taxon>
        <taxon>Araneidae</taxon>
        <taxon>Caerostris</taxon>
    </lineage>
</organism>
<keyword evidence="2" id="KW-1185">Reference proteome</keyword>
<proteinExistence type="predicted"/>
<comment type="caution">
    <text evidence="1">The sequence shown here is derived from an EMBL/GenBank/DDBJ whole genome shotgun (WGS) entry which is preliminary data.</text>
</comment>
<evidence type="ECO:0000313" key="2">
    <source>
        <dbReference type="Proteomes" id="UP001054837"/>
    </source>
</evidence>
<evidence type="ECO:0000313" key="1">
    <source>
        <dbReference type="EMBL" id="GIY63998.1"/>
    </source>
</evidence>
<reference evidence="1 2" key="1">
    <citation type="submission" date="2021-06" db="EMBL/GenBank/DDBJ databases">
        <title>Caerostris darwini draft genome.</title>
        <authorList>
            <person name="Kono N."/>
            <person name="Arakawa K."/>
        </authorList>
    </citation>
    <scope>NUCLEOTIDE SEQUENCE [LARGE SCALE GENOMIC DNA]</scope>
</reference>
<dbReference type="Proteomes" id="UP001054837">
    <property type="component" value="Unassembled WGS sequence"/>
</dbReference>
<dbReference type="AlphaFoldDB" id="A0AAV4V1V9"/>
<accession>A0AAV4V1V9</accession>
<dbReference type="EMBL" id="BPLQ01012255">
    <property type="protein sequence ID" value="GIY63998.1"/>
    <property type="molecule type" value="Genomic_DNA"/>
</dbReference>
<protein>
    <recommendedName>
        <fullName evidence="3">LAGLIDADG homing endonuclease</fullName>
    </recommendedName>
</protein>
<evidence type="ECO:0008006" key="3">
    <source>
        <dbReference type="Google" id="ProtNLM"/>
    </source>
</evidence>
<name>A0AAV4V1V9_9ARAC</name>